<name>A0A1V8M8B1_9GAMM</name>
<protein>
    <recommendedName>
        <fullName evidence="4">Winged helix-turn-helix domain-containing protein</fullName>
    </recommendedName>
</protein>
<accession>A0A1V8M8B1</accession>
<evidence type="ECO:0000256" key="1">
    <source>
        <dbReference type="SAM" id="MobiDB-lite"/>
    </source>
</evidence>
<dbReference type="InterPro" id="IPR019707">
    <property type="entry name" value="DUF2582"/>
</dbReference>
<comment type="caution">
    <text evidence="2">The sequence shown here is derived from an EMBL/GenBank/DDBJ whole genome shotgun (WGS) entry which is preliminary data.</text>
</comment>
<feature type="region of interest" description="Disordered" evidence="1">
    <location>
        <begin position="1"/>
        <end position="28"/>
    </location>
</feature>
<dbReference type="EMBL" id="LPUF01000001">
    <property type="protein sequence ID" value="OQK17785.1"/>
    <property type="molecule type" value="Genomic_DNA"/>
</dbReference>
<dbReference type="AlphaFoldDB" id="A0A1V8M8B1"/>
<dbReference type="OrthoDB" id="5574224at2"/>
<sequence length="146" mass="15877">MKKPTIITKKPASKAEQPAKVVATKTSPEKPIETVAAKASTEKLAKSTVVTKTAPKKKPVSAKKAQVVAPKAIAEIPVKTIPERIGLTAGSIWHYLEKNGATSVAKLLRELEEEEKIIQRSIGWLAQEGKITIDTTNRIEMITLKD</sequence>
<gene>
    <name evidence="2" type="ORF">AU255_07960</name>
</gene>
<dbReference type="Proteomes" id="UP000191980">
    <property type="component" value="Unassembled WGS sequence"/>
</dbReference>
<dbReference type="RefSeq" id="WP_080522393.1">
    <property type="nucleotide sequence ID" value="NZ_LPUF01000001.1"/>
</dbReference>
<evidence type="ECO:0000313" key="3">
    <source>
        <dbReference type="Proteomes" id="UP000191980"/>
    </source>
</evidence>
<proteinExistence type="predicted"/>
<dbReference type="Pfam" id="PF10771">
    <property type="entry name" value="DUF2582"/>
    <property type="match status" value="1"/>
</dbReference>
<keyword evidence="3" id="KW-1185">Reference proteome</keyword>
<organism evidence="2 3">
    <name type="scientific">Methyloprofundus sedimenti</name>
    <dbReference type="NCBI Taxonomy" id="1420851"/>
    <lineage>
        <taxon>Bacteria</taxon>
        <taxon>Pseudomonadati</taxon>
        <taxon>Pseudomonadota</taxon>
        <taxon>Gammaproteobacteria</taxon>
        <taxon>Methylococcales</taxon>
        <taxon>Methylococcaceae</taxon>
        <taxon>Methyloprofundus</taxon>
    </lineage>
</organism>
<reference evidence="2 3" key="1">
    <citation type="submission" date="2015-12" db="EMBL/GenBank/DDBJ databases">
        <authorList>
            <person name="Shamseldin A."/>
            <person name="Moawad H."/>
            <person name="Abd El-Rahim W.M."/>
            <person name="Sadowsky M.J."/>
        </authorList>
    </citation>
    <scope>NUCLEOTIDE SEQUENCE [LARGE SCALE GENOMIC DNA]</scope>
    <source>
        <strain evidence="2 3">WF1</strain>
    </source>
</reference>
<evidence type="ECO:0000313" key="2">
    <source>
        <dbReference type="EMBL" id="OQK17785.1"/>
    </source>
</evidence>
<dbReference type="Gene3D" id="1.10.10.10">
    <property type="entry name" value="Winged helix-like DNA-binding domain superfamily/Winged helix DNA-binding domain"/>
    <property type="match status" value="1"/>
</dbReference>
<evidence type="ECO:0008006" key="4">
    <source>
        <dbReference type="Google" id="ProtNLM"/>
    </source>
</evidence>
<dbReference type="InterPro" id="IPR036388">
    <property type="entry name" value="WH-like_DNA-bd_sf"/>
</dbReference>